<evidence type="ECO:0000256" key="1">
    <source>
        <dbReference type="SAM" id="MobiDB-lite"/>
    </source>
</evidence>
<keyword evidence="3" id="KW-1185">Reference proteome</keyword>
<dbReference type="AlphaFoldDB" id="A0A327KF48"/>
<feature type="region of interest" description="Disordered" evidence="1">
    <location>
        <begin position="72"/>
        <end position="91"/>
    </location>
</feature>
<reference evidence="2 3" key="1">
    <citation type="submission" date="2017-07" db="EMBL/GenBank/DDBJ databases">
        <title>Draft Genome Sequences of Select Purple Nonsulfur Bacteria.</title>
        <authorList>
            <person name="Lasarre B."/>
            <person name="Mckinlay J.B."/>
        </authorList>
    </citation>
    <scope>NUCLEOTIDE SEQUENCE [LARGE SCALE GENOMIC DNA]</scope>
    <source>
        <strain evidence="2 3">DSM 5909</strain>
    </source>
</reference>
<feature type="non-terminal residue" evidence="2">
    <location>
        <position position="91"/>
    </location>
</feature>
<dbReference type="Proteomes" id="UP000249130">
    <property type="component" value="Unassembled WGS sequence"/>
</dbReference>
<dbReference type="RefSeq" id="WP_111423083.1">
    <property type="nucleotide sequence ID" value="NZ_NPEX01000452.1"/>
</dbReference>
<dbReference type="EMBL" id="NPEX01000452">
    <property type="protein sequence ID" value="RAI37399.1"/>
    <property type="molecule type" value="Genomic_DNA"/>
</dbReference>
<proteinExistence type="predicted"/>
<sequence length="91" mass="9876">MTTRPIDASSRFAAAMRQARQPDLLDQDRDEPASDAGATGRALVPLVTARDAPPRPAGRNIASFLAQLIATNRGLPQTRDRRRAEPDEARA</sequence>
<name>A0A327KF48_9BRAD</name>
<feature type="region of interest" description="Disordered" evidence="1">
    <location>
        <begin position="16"/>
        <end position="40"/>
    </location>
</feature>
<gene>
    <name evidence="2" type="ORF">CH341_29700</name>
</gene>
<accession>A0A327KF48</accession>
<organism evidence="2 3">
    <name type="scientific">Rhodoplanes roseus</name>
    <dbReference type="NCBI Taxonomy" id="29409"/>
    <lineage>
        <taxon>Bacteria</taxon>
        <taxon>Pseudomonadati</taxon>
        <taxon>Pseudomonadota</taxon>
        <taxon>Alphaproteobacteria</taxon>
        <taxon>Hyphomicrobiales</taxon>
        <taxon>Nitrobacteraceae</taxon>
        <taxon>Rhodoplanes</taxon>
    </lineage>
</organism>
<dbReference type="OrthoDB" id="7960782at2"/>
<evidence type="ECO:0000313" key="2">
    <source>
        <dbReference type="EMBL" id="RAI37399.1"/>
    </source>
</evidence>
<feature type="compositionally biased region" description="Basic and acidic residues" evidence="1">
    <location>
        <begin position="78"/>
        <end position="91"/>
    </location>
</feature>
<protein>
    <submittedName>
        <fullName evidence="2">Uncharacterized protein</fullName>
    </submittedName>
</protein>
<comment type="caution">
    <text evidence="2">The sequence shown here is derived from an EMBL/GenBank/DDBJ whole genome shotgun (WGS) entry which is preliminary data.</text>
</comment>
<evidence type="ECO:0000313" key="3">
    <source>
        <dbReference type="Proteomes" id="UP000249130"/>
    </source>
</evidence>